<dbReference type="KEGG" id="vg:26634581"/>
<evidence type="ECO:0000313" key="2">
    <source>
        <dbReference type="EMBL" id="BAS04912.1"/>
    </source>
</evidence>
<name>A0A0K2QQQ2_9CAUD</name>
<evidence type="ECO:0000313" key="3">
    <source>
        <dbReference type="Proteomes" id="UP000202583"/>
    </source>
</evidence>
<keyword evidence="1" id="KW-0472">Membrane</keyword>
<keyword evidence="1" id="KW-1133">Transmembrane helix</keyword>
<sequence length="195" mass="22742">MNTLGQFILFCASMLFASGIIRLVSLTVRYFVARRLISAQFRQAIVTNEHISPRNKIDFGPEIEEIAAQIIVQLCHGLKYQREWMIRHAVQHMTVLYQANVWVTNDPDDLKLYAALDVVKQKFYYMHGTFINIKKNKLRNHINMQMYTTSGDHLTSSEDVAEYNKKEQGEGCRIKITMSIVTPLTPRNYDYEKYI</sequence>
<proteinExistence type="predicted"/>
<keyword evidence="3" id="KW-1185">Reference proteome</keyword>
<dbReference type="GeneID" id="26634581"/>
<dbReference type="Proteomes" id="UP000202583">
    <property type="component" value="Segment"/>
</dbReference>
<keyword evidence="1" id="KW-0812">Transmembrane</keyword>
<accession>A0A0K2QQQ2</accession>
<dbReference type="EMBL" id="AP014927">
    <property type="protein sequence ID" value="BAS04912.1"/>
    <property type="molecule type" value="Genomic_DNA"/>
</dbReference>
<dbReference type="RefSeq" id="YP_009207924.1">
    <property type="nucleotide sequence ID" value="NC_028899.1"/>
</dbReference>
<dbReference type="OrthoDB" id="31303at10239"/>
<feature type="transmembrane region" description="Helical" evidence="1">
    <location>
        <begin position="6"/>
        <end position="32"/>
    </location>
</feature>
<reference evidence="2 3" key="1">
    <citation type="submission" date="2015-07" db="EMBL/GenBank/DDBJ databases">
        <title>Two Asian jumbo phage RSL2 and RSF1 infecting the phytopathogen Ralstonia solanacearum share common features related to the phi-KZ-like phages.</title>
        <authorList>
            <person name="Kawasaki T."/>
            <person name="Fujie M."/>
            <person name="Chatchawankanphanich O."/>
            <person name="Ogata H."/>
            <person name="Yamada T."/>
        </authorList>
    </citation>
    <scope>NUCLEOTIDE SEQUENCE [LARGE SCALE GENOMIC DNA]</scope>
    <source>
        <strain evidence="2 3">RSF1</strain>
    </source>
</reference>
<protein>
    <submittedName>
        <fullName evidence="2">Uncharacterized protein</fullName>
    </submittedName>
</protein>
<evidence type="ECO:0000256" key="1">
    <source>
        <dbReference type="SAM" id="Phobius"/>
    </source>
</evidence>
<organism evidence="2 3">
    <name type="scientific">Ralstonia phage RSF1</name>
    <dbReference type="NCBI Taxonomy" id="1689679"/>
    <lineage>
        <taxon>Viruses</taxon>
        <taxon>Duplodnaviria</taxon>
        <taxon>Heunggongvirae</taxon>
        <taxon>Uroviricota</taxon>
        <taxon>Caudoviricetes</taxon>
        <taxon>Chimalliviridae</taxon>
        <taxon>Chiangmaivirus</taxon>
        <taxon>Chiangmaivirus RSF1</taxon>
    </lineage>
</organism>